<evidence type="ECO:0000313" key="3">
    <source>
        <dbReference type="Proteomes" id="UP000263642"/>
    </source>
</evidence>
<name>A0A3D3R0Z5_9PLAN</name>
<dbReference type="EMBL" id="DQAY01000035">
    <property type="protein sequence ID" value="HCO22521.1"/>
    <property type="molecule type" value="Genomic_DNA"/>
</dbReference>
<dbReference type="AlphaFoldDB" id="A0A3D3R0Z5"/>
<dbReference type="Proteomes" id="UP000263642">
    <property type="component" value="Unassembled WGS sequence"/>
</dbReference>
<evidence type="ECO:0000259" key="1">
    <source>
        <dbReference type="Pfam" id="PF06439"/>
    </source>
</evidence>
<comment type="caution">
    <text evidence="2">The sequence shown here is derived from an EMBL/GenBank/DDBJ whole genome shotgun (WGS) entry which is preliminary data.</text>
</comment>
<dbReference type="GO" id="GO:0016787">
    <property type="term" value="F:hydrolase activity"/>
    <property type="evidence" value="ECO:0007669"/>
    <property type="project" value="InterPro"/>
</dbReference>
<proteinExistence type="predicted"/>
<organism evidence="2 3">
    <name type="scientific">Gimesia maris</name>
    <dbReference type="NCBI Taxonomy" id="122"/>
    <lineage>
        <taxon>Bacteria</taxon>
        <taxon>Pseudomonadati</taxon>
        <taxon>Planctomycetota</taxon>
        <taxon>Planctomycetia</taxon>
        <taxon>Planctomycetales</taxon>
        <taxon>Planctomycetaceae</taxon>
        <taxon>Gimesia</taxon>
    </lineage>
</organism>
<dbReference type="Gene3D" id="2.60.120.560">
    <property type="entry name" value="Exo-inulinase, domain 1"/>
    <property type="match status" value="1"/>
</dbReference>
<evidence type="ECO:0000313" key="2">
    <source>
        <dbReference type="EMBL" id="HCO22521.1"/>
    </source>
</evidence>
<dbReference type="InterPro" id="IPR010496">
    <property type="entry name" value="AL/BT2_dom"/>
</dbReference>
<sequence length="295" mass="33724">MTPEERLEVCRNTLAIAERNDEKKLVFEVLRRNPTPQAVNYTVSLLKDKSLNVPASATIVSWAERGTPIDDELLADALQRVIASTSNNGLKQRATQQHERISAQAKQSEKELGFQSLFDGKTFDGWHGNEKIFRIEDGEIIAGSLTEKVERNEFLRSNKEYDDFELKLEFKLLGDKTNAGVQIRTAEIPDHHEVSGYQADLGTGYWGCLYDESRRKKILAGPPAELRDLPVRMNDWNSYRIRCEGPRIRIWINDVQTVDFKEADPQIPLKGIIALQIHGNLVNEAHYRNVRLREL</sequence>
<protein>
    <recommendedName>
        <fullName evidence="1">3-keto-alpha-glucoside-1,2-lyase/3-keto-2-hydroxy-glucal hydratase domain-containing protein</fullName>
    </recommendedName>
</protein>
<reference evidence="2 3" key="1">
    <citation type="journal article" date="2018" name="Nat. Biotechnol.">
        <title>A standardized bacterial taxonomy based on genome phylogeny substantially revises the tree of life.</title>
        <authorList>
            <person name="Parks D.H."/>
            <person name="Chuvochina M."/>
            <person name="Waite D.W."/>
            <person name="Rinke C."/>
            <person name="Skarshewski A."/>
            <person name="Chaumeil P.A."/>
            <person name="Hugenholtz P."/>
        </authorList>
    </citation>
    <scope>NUCLEOTIDE SEQUENCE [LARGE SCALE GENOMIC DNA]</scope>
    <source>
        <strain evidence="2">UBA9375</strain>
    </source>
</reference>
<gene>
    <name evidence="2" type="ORF">DIT97_05460</name>
</gene>
<dbReference type="Pfam" id="PF06439">
    <property type="entry name" value="3keto-disac_hyd"/>
    <property type="match status" value="1"/>
</dbReference>
<accession>A0A3D3R0Z5</accession>
<feature type="domain" description="3-keto-alpha-glucoside-1,2-lyase/3-keto-2-hydroxy-glucal hydratase" evidence="1">
    <location>
        <begin position="113"/>
        <end position="293"/>
    </location>
</feature>